<feature type="region of interest" description="Disordered" evidence="1">
    <location>
        <begin position="784"/>
        <end position="837"/>
    </location>
</feature>
<dbReference type="Proteomes" id="UP001362999">
    <property type="component" value="Unassembled WGS sequence"/>
</dbReference>
<protein>
    <submittedName>
        <fullName evidence="2">MULE domain-containing protein</fullName>
    </submittedName>
</protein>
<evidence type="ECO:0000256" key="1">
    <source>
        <dbReference type="SAM" id="MobiDB-lite"/>
    </source>
</evidence>
<proteinExistence type="predicted"/>
<name>A0AAW0BK70_9AGAR</name>
<feature type="compositionally biased region" description="Basic residues" evidence="1">
    <location>
        <begin position="810"/>
        <end position="827"/>
    </location>
</feature>
<reference evidence="2 3" key="1">
    <citation type="journal article" date="2024" name="J Genomics">
        <title>Draft genome sequencing and assembly of Favolaschia claudopus CIRM-BRFM 2984 isolated from oak limbs.</title>
        <authorList>
            <person name="Navarro D."/>
            <person name="Drula E."/>
            <person name="Chaduli D."/>
            <person name="Cazenave R."/>
            <person name="Ahrendt S."/>
            <person name="Wang J."/>
            <person name="Lipzen A."/>
            <person name="Daum C."/>
            <person name="Barry K."/>
            <person name="Grigoriev I.V."/>
            <person name="Favel A."/>
            <person name="Rosso M.N."/>
            <person name="Martin F."/>
        </authorList>
    </citation>
    <scope>NUCLEOTIDE SEQUENCE [LARGE SCALE GENOMIC DNA]</scope>
    <source>
        <strain evidence="2 3">CIRM-BRFM 2984</strain>
    </source>
</reference>
<dbReference type="AlphaFoldDB" id="A0AAW0BK70"/>
<accession>A0AAW0BK70</accession>
<keyword evidence="3" id="KW-1185">Reference proteome</keyword>
<feature type="compositionally biased region" description="Pro residues" evidence="1">
    <location>
        <begin position="828"/>
        <end position="837"/>
    </location>
</feature>
<sequence length="1007" mass="113291">MSYAEYSTPHHQTRFSAEFFNTITLADVEGLFQNDVLPHVLPRDSVTKWNLDRTVPSAIAEIVVAAGEEIPCYHDLRPIFEILEKAFYDEGMSSVCLQIGKQQIVQYHFSKLRLIVNYNNHEYNLLVAKRLLDRVHDSNLLSPNLIAELKLNRFAEPLAGFKVTETPLYTLGSLLDERWVLEDVLNARAEFLYFRRAVHFQHQDAEPSFLFLPTSFFNDGRTLMNKADAPYSAEIIAMRERIRSGGVDSLGFISWTADHYSAICKIFIADFEHGDSLQRSPAEDILDILRWAFSGLGHFAPPPQQKSIKAGPIDLQSIYAGMGSCGIAATNFIETQMGLGIPCWQASNSALFRDSCLQDLLLYHLIARTKSTTYVDWVQPCTRSSIGEVPGFAAMHAGVGYNDFNPNLFTPPTAPCQSSLRLWSLLFYAYSFSTLFLLSLWWSKICGLMPLWRNLHRTQKAQELAWAMSSPWILTLLRFEDRLTPKHHCTRASSKLLTMTVQFYWSPNRASLASQPDVYLDFPRFLEDVVKWIADRRKVQSNRSGNAMTLVRTSTEIFAGGGVYTMPELWHMAGLAPNLTEAEVFDSPSRTARLCAAYYHFAKEAHTTLWVICVDEKDRLLYSERLHVHGKDRSYVTARFRDLLSDLQGVFEARSKESLWIRQCDDSGPFDVFEPEFIRHALESEEINLGSLIFGGEHWANLCASAGLPAACMSSRNPLARYYASLSLPPAMSASWLNLGRYTYLFHSPETTNALRASHPLTQLYRISKSDIWSVIPAFPDNSAPIPRARPPKPPTENVSPPPPPPPPVKRGKPGKQKRQSRPRAPPKPKAAPVLIPKPTPIHLCDSSVRERTLLTYIIKYTQDFTVGPLDYCGIARRIKGRGGDLIMYCKGDPRLQTFYHRRHALSVATAKLKSKGEEKKGLSAKVLVAVERKVVKIKVDVGSDAQKENEPTSDCAPKKRRHSADRDLTVMCDASECTVCILPRGTLGYISTPGCQIDLSAGFSGR</sequence>
<feature type="compositionally biased region" description="Pro residues" evidence="1">
    <location>
        <begin position="788"/>
        <end position="809"/>
    </location>
</feature>
<evidence type="ECO:0000313" key="2">
    <source>
        <dbReference type="EMBL" id="KAK7027009.1"/>
    </source>
</evidence>
<dbReference type="EMBL" id="JAWWNJ010000030">
    <property type="protein sequence ID" value="KAK7027009.1"/>
    <property type="molecule type" value="Genomic_DNA"/>
</dbReference>
<organism evidence="2 3">
    <name type="scientific">Favolaschia claudopus</name>
    <dbReference type="NCBI Taxonomy" id="2862362"/>
    <lineage>
        <taxon>Eukaryota</taxon>
        <taxon>Fungi</taxon>
        <taxon>Dikarya</taxon>
        <taxon>Basidiomycota</taxon>
        <taxon>Agaricomycotina</taxon>
        <taxon>Agaricomycetes</taxon>
        <taxon>Agaricomycetidae</taxon>
        <taxon>Agaricales</taxon>
        <taxon>Marasmiineae</taxon>
        <taxon>Mycenaceae</taxon>
        <taxon>Favolaschia</taxon>
    </lineage>
</organism>
<evidence type="ECO:0000313" key="3">
    <source>
        <dbReference type="Proteomes" id="UP001362999"/>
    </source>
</evidence>
<comment type="caution">
    <text evidence="2">The sequence shown here is derived from an EMBL/GenBank/DDBJ whole genome shotgun (WGS) entry which is preliminary data.</text>
</comment>
<gene>
    <name evidence="2" type="ORF">R3P38DRAFT_3354879</name>
</gene>